<sequence>MFCSTTLLQKGVDGEKSDITDAPSNNTEPIPCYGKEAIVTFFPSLNDTRRAWILKKLRQECVNSVLDVGCGAGVLLGCLCNSPAFLNSKDDKVEGKENTNIYRASTSDDGFPDLKVSRIAGLDISNRALEKCIINTTPLPIDYYLYMPRWQRLEAKIWRGSLDVYNPEFEDIDCIVASEVIEHLPPSVLPAFAPTLLGLYRPRILLITTPNYAFNARFSAPGTIDPAGFLDPTGRTNRVFRHHDHKFEWTPSEFRAWCEDAAATWGYNVEVDAVGLAMELDPWGRDDELGCASQVALFRRDDYWQGQRPEPSLPLQESIHELLETHIHLPHPRAGVPDSHEKICELVTKYMESYYFDDGYSVWDLWVESTISIACGGRLDALLSAIEASPVLCLARKKDAAAREWNVKFAGDKHREAVEESKKRYWDRRFPQDDQTREEEIECATVQSSKWPNPKDEEQVSTSRDG</sequence>
<evidence type="ECO:0000256" key="13">
    <source>
        <dbReference type="SAM" id="MobiDB-lite"/>
    </source>
</evidence>
<organism evidence="14 15">
    <name type="scientific">Sanghuangporus baumii</name>
    <name type="common">Phellinus baumii</name>
    <dbReference type="NCBI Taxonomy" id="108892"/>
    <lineage>
        <taxon>Eukaryota</taxon>
        <taxon>Fungi</taxon>
        <taxon>Dikarya</taxon>
        <taxon>Basidiomycota</taxon>
        <taxon>Agaricomycotina</taxon>
        <taxon>Agaricomycetes</taxon>
        <taxon>Hymenochaetales</taxon>
        <taxon>Hymenochaetaceae</taxon>
        <taxon>Sanghuangporus</taxon>
    </lineage>
</organism>
<dbReference type="PANTHER" id="PTHR21404:SF3">
    <property type="entry name" value="SMALL RNA 2'-O-METHYLTRANSFERASE"/>
    <property type="match status" value="1"/>
</dbReference>
<proteinExistence type="inferred from homology"/>
<dbReference type="GO" id="GO:0003723">
    <property type="term" value="F:RNA binding"/>
    <property type="evidence" value="ECO:0007669"/>
    <property type="project" value="UniProtKB-KW"/>
</dbReference>
<keyword evidence="9" id="KW-0694">RNA-binding</keyword>
<feature type="region of interest" description="Disordered" evidence="13">
    <location>
        <begin position="428"/>
        <end position="466"/>
    </location>
</feature>
<keyword evidence="7" id="KW-0479">Metal-binding</keyword>
<evidence type="ECO:0000256" key="11">
    <source>
        <dbReference type="ARBA" id="ARBA00035025"/>
    </source>
</evidence>
<dbReference type="EMBL" id="LNZH02000145">
    <property type="protein sequence ID" value="OCB89921.1"/>
    <property type="molecule type" value="Genomic_DNA"/>
</dbReference>
<dbReference type="GO" id="GO:0090486">
    <property type="term" value="F:small RNA 2'-O-methyltransferase activity"/>
    <property type="evidence" value="ECO:0007669"/>
    <property type="project" value="UniProtKB-EC"/>
</dbReference>
<accession>A0A9Q5I1F4</accession>
<evidence type="ECO:0000313" key="14">
    <source>
        <dbReference type="EMBL" id="OCB89921.1"/>
    </source>
</evidence>
<comment type="cofactor">
    <cofactor evidence="1">
        <name>Mg(2+)</name>
        <dbReference type="ChEBI" id="CHEBI:18420"/>
    </cofactor>
</comment>
<dbReference type="InterPro" id="IPR029063">
    <property type="entry name" value="SAM-dependent_MTases_sf"/>
</dbReference>
<evidence type="ECO:0000256" key="5">
    <source>
        <dbReference type="ARBA" id="ARBA00022679"/>
    </source>
</evidence>
<keyword evidence="15" id="KW-1185">Reference proteome</keyword>
<keyword evidence="10" id="KW-0943">RNA-mediated gene silencing</keyword>
<dbReference type="Gene3D" id="3.40.50.150">
    <property type="entry name" value="Vaccinia Virus protein VP39"/>
    <property type="match status" value="1"/>
</dbReference>
<dbReference type="AlphaFoldDB" id="A0A9Q5I1F4"/>
<dbReference type="SUPFAM" id="SSF53335">
    <property type="entry name" value="S-adenosyl-L-methionine-dependent methyltransferases"/>
    <property type="match status" value="1"/>
</dbReference>
<dbReference type="GO" id="GO:0030422">
    <property type="term" value="P:siRNA processing"/>
    <property type="evidence" value="ECO:0007669"/>
    <property type="project" value="TreeGrafter"/>
</dbReference>
<dbReference type="Proteomes" id="UP000757232">
    <property type="component" value="Unassembled WGS sequence"/>
</dbReference>
<gene>
    <name evidence="14" type="ORF">A7U60_g2861</name>
</gene>
<evidence type="ECO:0000256" key="1">
    <source>
        <dbReference type="ARBA" id="ARBA00001946"/>
    </source>
</evidence>
<evidence type="ECO:0000256" key="2">
    <source>
        <dbReference type="ARBA" id="ARBA00009026"/>
    </source>
</evidence>
<reference evidence="14" key="1">
    <citation type="submission" date="2016-06" db="EMBL/GenBank/DDBJ databases">
        <title>Draft Genome sequence of the fungus Inonotus baumii.</title>
        <authorList>
            <person name="Zhu H."/>
            <person name="Lin W."/>
        </authorList>
    </citation>
    <scope>NUCLEOTIDE SEQUENCE</scope>
    <source>
        <strain evidence="14">821</strain>
    </source>
</reference>
<keyword evidence="6" id="KW-0949">S-adenosyl-L-methionine</keyword>
<evidence type="ECO:0000256" key="6">
    <source>
        <dbReference type="ARBA" id="ARBA00022691"/>
    </source>
</evidence>
<keyword evidence="5" id="KW-0808">Transferase</keyword>
<dbReference type="EC" id="2.1.1.386" evidence="11"/>
<name>A0A9Q5I1F4_SANBA</name>
<dbReference type="GO" id="GO:0005634">
    <property type="term" value="C:nucleus"/>
    <property type="evidence" value="ECO:0007669"/>
    <property type="project" value="TreeGrafter"/>
</dbReference>
<dbReference type="GO" id="GO:0001510">
    <property type="term" value="P:RNA methylation"/>
    <property type="evidence" value="ECO:0007669"/>
    <property type="project" value="InterPro"/>
</dbReference>
<comment type="caution">
    <text evidence="14">The sequence shown here is derived from an EMBL/GenBank/DDBJ whole genome shotgun (WGS) entry which is preliminary data.</text>
</comment>
<evidence type="ECO:0000256" key="3">
    <source>
        <dbReference type="ARBA" id="ARBA00021330"/>
    </source>
</evidence>
<evidence type="ECO:0000256" key="7">
    <source>
        <dbReference type="ARBA" id="ARBA00022723"/>
    </source>
</evidence>
<protein>
    <recommendedName>
        <fullName evidence="3">Small RNA 2'-O-methyltransferase</fullName>
        <ecNumber evidence="11">2.1.1.386</ecNumber>
    </recommendedName>
</protein>
<feature type="compositionally biased region" description="Basic and acidic residues" evidence="13">
    <location>
        <begin position="453"/>
        <end position="466"/>
    </location>
</feature>
<comment type="catalytic activity">
    <reaction evidence="12">
        <text>small RNA 3'-end nucleotide + S-adenosyl-L-methionine = small RNA 3'-end 2'-O-methylnucleotide + S-adenosyl-L-homocysteine + H(+)</text>
        <dbReference type="Rhea" id="RHEA:37887"/>
        <dbReference type="Rhea" id="RHEA-COMP:10415"/>
        <dbReference type="Rhea" id="RHEA-COMP:10416"/>
        <dbReference type="ChEBI" id="CHEBI:15378"/>
        <dbReference type="ChEBI" id="CHEBI:57856"/>
        <dbReference type="ChEBI" id="CHEBI:59789"/>
        <dbReference type="ChEBI" id="CHEBI:74896"/>
        <dbReference type="ChEBI" id="CHEBI:74898"/>
        <dbReference type="EC" id="2.1.1.386"/>
    </reaction>
</comment>
<dbReference type="PANTHER" id="PTHR21404">
    <property type="entry name" value="HEN1"/>
    <property type="match status" value="1"/>
</dbReference>
<evidence type="ECO:0000256" key="12">
    <source>
        <dbReference type="ARBA" id="ARBA00048418"/>
    </source>
</evidence>
<dbReference type="OrthoDB" id="2154311at2759"/>
<evidence type="ECO:0000256" key="10">
    <source>
        <dbReference type="ARBA" id="ARBA00023158"/>
    </source>
</evidence>
<keyword evidence="4" id="KW-0489">Methyltransferase</keyword>
<dbReference type="GO" id="GO:0046872">
    <property type="term" value="F:metal ion binding"/>
    <property type="evidence" value="ECO:0007669"/>
    <property type="project" value="UniProtKB-KW"/>
</dbReference>
<comment type="similarity">
    <text evidence="2">Belongs to the methyltransferase superfamily. HEN1 family.</text>
</comment>
<evidence type="ECO:0000256" key="9">
    <source>
        <dbReference type="ARBA" id="ARBA00022884"/>
    </source>
</evidence>
<evidence type="ECO:0000256" key="4">
    <source>
        <dbReference type="ARBA" id="ARBA00022603"/>
    </source>
</evidence>
<dbReference type="InterPro" id="IPR026610">
    <property type="entry name" value="Hen1"/>
</dbReference>
<evidence type="ECO:0000256" key="8">
    <source>
        <dbReference type="ARBA" id="ARBA00022842"/>
    </source>
</evidence>
<dbReference type="GO" id="GO:0005737">
    <property type="term" value="C:cytoplasm"/>
    <property type="evidence" value="ECO:0007669"/>
    <property type="project" value="TreeGrafter"/>
</dbReference>
<keyword evidence="8" id="KW-0460">Magnesium</keyword>
<evidence type="ECO:0000313" key="15">
    <source>
        <dbReference type="Proteomes" id="UP000757232"/>
    </source>
</evidence>